<dbReference type="Proteomes" id="UP000053617">
    <property type="component" value="Unassembled WGS sequence"/>
</dbReference>
<dbReference type="GeneID" id="25298633"/>
<sequence>MPLYDVEHVTPLDSGQQSALANAFTDLHATRFKTPRCFLNVRYTEVSRQVVFRGGKRATYIRVILRTRAGEQRSEELYDEHCRDIVRIWEEIVGKEGEMGLRMVWVLGALTTAVECVALPDPG</sequence>
<evidence type="ECO:0000313" key="3">
    <source>
        <dbReference type="Proteomes" id="UP000053617"/>
    </source>
</evidence>
<dbReference type="AlphaFoldDB" id="A0A0D2GQ20"/>
<proteinExistence type="predicted"/>
<dbReference type="OrthoDB" id="9981319at2759"/>
<dbReference type="HOGENOM" id="CLU_088298_1_0_1"/>
<dbReference type="InterPro" id="IPR014347">
    <property type="entry name" value="Tautomerase/MIF_sf"/>
</dbReference>
<evidence type="ECO:0000259" key="1">
    <source>
        <dbReference type="Pfam" id="PF14832"/>
    </source>
</evidence>
<dbReference type="Pfam" id="PF14832">
    <property type="entry name" value="Tautomerase_3"/>
    <property type="match status" value="1"/>
</dbReference>
<evidence type="ECO:0000313" key="2">
    <source>
        <dbReference type="EMBL" id="KIX00423.1"/>
    </source>
</evidence>
<dbReference type="VEuPathDB" id="FungiDB:Z518_10562"/>
<organism evidence="2 3">
    <name type="scientific">Rhinocladiella mackenziei CBS 650.93</name>
    <dbReference type="NCBI Taxonomy" id="1442369"/>
    <lineage>
        <taxon>Eukaryota</taxon>
        <taxon>Fungi</taxon>
        <taxon>Dikarya</taxon>
        <taxon>Ascomycota</taxon>
        <taxon>Pezizomycotina</taxon>
        <taxon>Eurotiomycetes</taxon>
        <taxon>Chaetothyriomycetidae</taxon>
        <taxon>Chaetothyriales</taxon>
        <taxon>Herpotrichiellaceae</taxon>
        <taxon>Rhinocladiella</taxon>
    </lineage>
</organism>
<reference evidence="2 3" key="1">
    <citation type="submission" date="2015-01" db="EMBL/GenBank/DDBJ databases">
        <title>The Genome Sequence of Rhinocladiella mackenzie CBS 650.93.</title>
        <authorList>
            <consortium name="The Broad Institute Genomics Platform"/>
            <person name="Cuomo C."/>
            <person name="de Hoog S."/>
            <person name="Gorbushina A."/>
            <person name="Stielow B."/>
            <person name="Teixiera M."/>
            <person name="Abouelleil A."/>
            <person name="Chapman S.B."/>
            <person name="Priest M."/>
            <person name="Young S.K."/>
            <person name="Wortman J."/>
            <person name="Nusbaum C."/>
            <person name="Birren B."/>
        </authorList>
    </citation>
    <scope>NUCLEOTIDE SEQUENCE [LARGE SCALE GENOMIC DNA]</scope>
    <source>
        <strain evidence="2 3">CBS 650.93</strain>
    </source>
</reference>
<accession>A0A0D2GQ20</accession>
<gene>
    <name evidence="2" type="ORF">Z518_10562</name>
</gene>
<dbReference type="Gene3D" id="3.30.429.10">
    <property type="entry name" value="Macrophage Migration Inhibitory Factor"/>
    <property type="match status" value="1"/>
</dbReference>
<dbReference type="RefSeq" id="XP_013267559.1">
    <property type="nucleotide sequence ID" value="XM_013412105.1"/>
</dbReference>
<feature type="domain" description="Tautomerase cis-CaaD-like" evidence="1">
    <location>
        <begin position="1"/>
        <end position="88"/>
    </location>
</feature>
<dbReference type="EMBL" id="KN847483">
    <property type="protein sequence ID" value="KIX00423.1"/>
    <property type="molecule type" value="Genomic_DNA"/>
</dbReference>
<name>A0A0D2GQ20_9EURO</name>
<keyword evidence="3" id="KW-1185">Reference proteome</keyword>
<dbReference type="InterPro" id="IPR028116">
    <property type="entry name" value="Cis-CaaD-like"/>
</dbReference>
<protein>
    <recommendedName>
        <fullName evidence="1">Tautomerase cis-CaaD-like domain-containing protein</fullName>
    </recommendedName>
</protein>